<dbReference type="Gene3D" id="3.50.50.60">
    <property type="entry name" value="FAD/NAD(P)-binding domain"/>
    <property type="match status" value="1"/>
</dbReference>
<keyword evidence="2" id="KW-0285">Flavoprotein</keyword>
<dbReference type="InterPro" id="IPR050641">
    <property type="entry name" value="RIFMO-like"/>
</dbReference>
<dbReference type="SUPFAM" id="SSF51905">
    <property type="entry name" value="FAD/NAD(P)-binding domain"/>
    <property type="match status" value="1"/>
</dbReference>
<dbReference type="InterPro" id="IPR036249">
    <property type="entry name" value="Thioredoxin-like_sf"/>
</dbReference>
<name>A0A8K0WUR4_9HYPO</name>
<dbReference type="Proteomes" id="UP000813444">
    <property type="component" value="Unassembled WGS sequence"/>
</dbReference>
<evidence type="ECO:0000313" key="7">
    <source>
        <dbReference type="EMBL" id="KAH7324994.1"/>
    </source>
</evidence>
<gene>
    <name evidence="7" type="ORF">B0I35DRAFT_349081</name>
</gene>
<dbReference type="OrthoDB" id="1716816at2759"/>
<evidence type="ECO:0000256" key="2">
    <source>
        <dbReference type="ARBA" id="ARBA00022630"/>
    </source>
</evidence>
<dbReference type="GO" id="GO:0016709">
    <property type="term" value="F:oxidoreductase activity, acting on paired donors, with incorporation or reduction of molecular oxygen, NAD(P)H as one donor, and incorporation of one atom of oxygen"/>
    <property type="evidence" value="ECO:0007669"/>
    <property type="project" value="UniProtKB-ARBA"/>
</dbReference>
<dbReference type="Gene3D" id="3.40.30.20">
    <property type="match status" value="1"/>
</dbReference>
<dbReference type="InterPro" id="IPR038220">
    <property type="entry name" value="PHOX_C_sf"/>
</dbReference>
<evidence type="ECO:0000259" key="5">
    <source>
        <dbReference type="Pfam" id="PF01494"/>
    </source>
</evidence>
<dbReference type="PANTHER" id="PTHR43004">
    <property type="entry name" value="TRK SYSTEM POTASSIUM UPTAKE PROTEIN"/>
    <property type="match status" value="1"/>
</dbReference>
<organism evidence="7 8">
    <name type="scientific">Stachybotrys elegans</name>
    <dbReference type="NCBI Taxonomy" id="80388"/>
    <lineage>
        <taxon>Eukaryota</taxon>
        <taxon>Fungi</taxon>
        <taxon>Dikarya</taxon>
        <taxon>Ascomycota</taxon>
        <taxon>Pezizomycotina</taxon>
        <taxon>Sordariomycetes</taxon>
        <taxon>Hypocreomycetidae</taxon>
        <taxon>Hypocreales</taxon>
        <taxon>Stachybotryaceae</taxon>
        <taxon>Stachybotrys</taxon>
    </lineage>
</organism>
<keyword evidence="8" id="KW-1185">Reference proteome</keyword>
<keyword evidence="4" id="KW-0560">Oxidoreductase</keyword>
<evidence type="ECO:0000256" key="3">
    <source>
        <dbReference type="ARBA" id="ARBA00022827"/>
    </source>
</evidence>
<reference evidence="7" key="1">
    <citation type="journal article" date="2021" name="Nat. Commun.">
        <title>Genetic determinants of endophytism in the Arabidopsis root mycobiome.</title>
        <authorList>
            <person name="Mesny F."/>
            <person name="Miyauchi S."/>
            <person name="Thiergart T."/>
            <person name="Pickel B."/>
            <person name="Atanasova L."/>
            <person name="Karlsson M."/>
            <person name="Huettel B."/>
            <person name="Barry K.W."/>
            <person name="Haridas S."/>
            <person name="Chen C."/>
            <person name="Bauer D."/>
            <person name="Andreopoulos W."/>
            <person name="Pangilinan J."/>
            <person name="LaButti K."/>
            <person name="Riley R."/>
            <person name="Lipzen A."/>
            <person name="Clum A."/>
            <person name="Drula E."/>
            <person name="Henrissat B."/>
            <person name="Kohler A."/>
            <person name="Grigoriev I.V."/>
            <person name="Martin F.M."/>
            <person name="Hacquard S."/>
        </authorList>
    </citation>
    <scope>NUCLEOTIDE SEQUENCE</scope>
    <source>
        <strain evidence="7">MPI-CAGE-CH-0235</strain>
    </source>
</reference>
<dbReference type="PANTHER" id="PTHR43004:SF20">
    <property type="entry name" value="2-MONOOXYGENASE, PUTATIVE (AFU_ORTHOLOGUE AFUA_1G13660)-RELATED"/>
    <property type="match status" value="1"/>
</dbReference>
<evidence type="ECO:0000256" key="1">
    <source>
        <dbReference type="ARBA" id="ARBA00007801"/>
    </source>
</evidence>
<sequence>MSEVDVLIVGAGPAGLMLALWMARLGVKTRIVDKRTDKIFSGQADGFQVRTLEILDSFGIGERVWKEANHLLEVSFWNPDENGQIRRDGRAPDTIPNISRFTESVMHQGRMEAFFLDAIKASTSPKHPPIQVERCIMPTSLDIREDLVDDENAYPVEVTLRYLSEDEATPTSRLSNLQDGLFRSNLTASDTESIIEKTNGSCKEEKVKARYVVGCDGAHSWVRKSLGPEFAMVGESTDAIWGVLDIIPITDFPDIRNRCVVHSAESGTVMVIPRENRLVRLYIQLKEVSTEGGRFDRSQITPELIFESAQKILRPYSLRYHYIDWWTAYQIGQRSGNHFSKLDRVFLAGDAVHTHSPKAGQGMNVSMQDTYNLGWKLGLVCKGILRPEVLSTYELERKQIAKDLIAFDQKFSKMFSGRPAKDILDETGVSMNELQNAFKLSHLFTSAVGISYQPSVLTHEQQINGHTGHNDVLSPETVNRCRVGMRFASYKAVNQSDARPWEMQHQMPSDGRFRVVVFGGDISDPAQLSKVNALGDWVSKKLLPRYPRIPLSPASSPHTGLLRFTTEQDPSVIDVLLVHAAKREDIEPLRDLHEAYHPFDEKLGWDYGKVFVDGESYHEGHGRAYEGYGIDKKEGAVVIVRPDGYIGLKTRVDEADWAQIDRWFEGVVKPRAPE</sequence>
<protein>
    <submittedName>
        <fullName evidence="7">FAD binding domain-containing protein</fullName>
    </submittedName>
</protein>
<dbReference type="SUPFAM" id="SSF54373">
    <property type="entry name" value="FAD-linked reductases, C-terminal domain"/>
    <property type="match status" value="1"/>
</dbReference>
<dbReference type="InterPro" id="IPR012941">
    <property type="entry name" value="Phe_hydrox_C_dim_dom"/>
</dbReference>
<dbReference type="InterPro" id="IPR002938">
    <property type="entry name" value="FAD-bd"/>
</dbReference>
<evidence type="ECO:0000313" key="8">
    <source>
        <dbReference type="Proteomes" id="UP000813444"/>
    </source>
</evidence>
<dbReference type="AlphaFoldDB" id="A0A8K0WUR4"/>
<comment type="caution">
    <text evidence="7">The sequence shown here is derived from an EMBL/GenBank/DDBJ whole genome shotgun (WGS) entry which is preliminary data.</text>
</comment>
<dbReference type="Pfam" id="PF01494">
    <property type="entry name" value="FAD_binding_3"/>
    <property type="match status" value="1"/>
</dbReference>
<dbReference type="GO" id="GO:0071949">
    <property type="term" value="F:FAD binding"/>
    <property type="evidence" value="ECO:0007669"/>
    <property type="project" value="InterPro"/>
</dbReference>
<feature type="domain" description="FAD-binding" evidence="5">
    <location>
        <begin position="3"/>
        <end position="407"/>
    </location>
</feature>
<dbReference type="PRINTS" id="PR00420">
    <property type="entry name" value="RNGMNOXGNASE"/>
</dbReference>
<dbReference type="EMBL" id="JAGPNK010000003">
    <property type="protein sequence ID" value="KAH7324994.1"/>
    <property type="molecule type" value="Genomic_DNA"/>
</dbReference>
<accession>A0A8K0WUR4</accession>
<dbReference type="CDD" id="cd02979">
    <property type="entry name" value="PHOX_C"/>
    <property type="match status" value="1"/>
</dbReference>
<dbReference type="Gene3D" id="3.30.9.10">
    <property type="entry name" value="D-Amino Acid Oxidase, subunit A, domain 2"/>
    <property type="match status" value="1"/>
</dbReference>
<comment type="similarity">
    <text evidence="1">Belongs to the PheA/TfdB FAD monooxygenase family.</text>
</comment>
<feature type="domain" description="Phenol hydroxylase-like C-terminal dimerisation" evidence="6">
    <location>
        <begin position="450"/>
        <end position="670"/>
    </location>
</feature>
<evidence type="ECO:0000256" key="4">
    <source>
        <dbReference type="ARBA" id="ARBA00023002"/>
    </source>
</evidence>
<proteinExistence type="inferred from homology"/>
<dbReference type="InterPro" id="IPR036188">
    <property type="entry name" value="FAD/NAD-bd_sf"/>
</dbReference>
<dbReference type="Pfam" id="PF07976">
    <property type="entry name" value="Phe_hydrox_dim"/>
    <property type="match status" value="1"/>
</dbReference>
<dbReference type="SUPFAM" id="SSF52833">
    <property type="entry name" value="Thioredoxin-like"/>
    <property type="match status" value="1"/>
</dbReference>
<evidence type="ECO:0000259" key="6">
    <source>
        <dbReference type="Pfam" id="PF07976"/>
    </source>
</evidence>
<keyword evidence="3" id="KW-0274">FAD</keyword>